<dbReference type="RefSeq" id="WP_336474254.1">
    <property type="nucleotide sequence ID" value="NZ_JBAWSX010000020.1"/>
</dbReference>
<proteinExistence type="predicted"/>
<dbReference type="EMBL" id="JBAWSX010000020">
    <property type="protein sequence ID" value="MEI4803964.1"/>
    <property type="molecule type" value="Genomic_DNA"/>
</dbReference>
<accession>A0ABU8FMP2</accession>
<keyword evidence="3" id="KW-1185">Reference proteome</keyword>
<evidence type="ECO:0000256" key="1">
    <source>
        <dbReference type="SAM" id="Coils"/>
    </source>
</evidence>
<organism evidence="2 3">
    <name type="scientific">Bacillus bruguierae</name>
    <dbReference type="NCBI Taxonomy" id="3127667"/>
    <lineage>
        <taxon>Bacteria</taxon>
        <taxon>Bacillati</taxon>
        <taxon>Bacillota</taxon>
        <taxon>Bacilli</taxon>
        <taxon>Bacillales</taxon>
        <taxon>Bacillaceae</taxon>
        <taxon>Bacillus</taxon>
    </lineage>
</organism>
<evidence type="ECO:0000313" key="3">
    <source>
        <dbReference type="Proteomes" id="UP001372526"/>
    </source>
</evidence>
<dbReference type="Proteomes" id="UP001372526">
    <property type="component" value="Unassembled WGS sequence"/>
</dbReference>
<evidence type="ECO:0000313" key="2">
    <source>
        <dbReference type="EMBL" id="MEI4803964.1"/>
    </source>
</evidence>
<protein>
    <submittedName>
        <fullName evidence="2">Uncharacterized protein</fullName>
    </submittedName>
</protein>
<reference evidence="2 3" key="1">
    <citation type="submission" date="2024-01" db="EMBL/GenBank/DDBJ databases">
        <title>Seven novel Bacillus-like species.</title>
        <authorList>
            <person name="Liu G."/>
        </authorList>
    </citation>
    <scope>NUCLEOTIDE SEQUENCE [LARGE SCALE GENOMIC DNA]</scope>
    <source>
        <strain evidence="2 3">FJAT-51639</strain>
    </source>
</reference>
<sequence length="49" mass="5815">MRTETVVQVQSEIKAVESEIHKLEYHLNGLNSEKQNTKHKLHELKTRMK</sequence>
<comment type="caution">
    <text evidence="2">The sequence shown here is derived from an EMBL/GenBank/DDBJ whole genome shotgun (WGS) entry which is preliminary data.</text>
</comment>
<name>A0ABU8FMP2_9BACI</name>
<gene>
    <name evidence="2" type="ORF">WAZ07_22630</name>
</gene>
<feature type="coiled-coil region" evidence="1">
    <location>
        <begin position="13"/>
        <end position="47"/>
    </location>
</feature>
<keyword evidence="1" id="KW-0175">Coiled coil</keyword>